<name>A0AAP2DFU5_9BACT</name>
<proteinExistence type="predicted"/>
<dbReference type="RefSeq" id="WP_254093220.1">
    <property type="nucleotide sequence ID" value="NZ_JAHESC010000052.1"/>
</dbReference>
<gene>
    <name evidence="3" type="ORF">KK078_25780</name>
</gene>
<feature type="compositionally biased region" description="Basic and acidic residues" evidence="1">
    <location>
        <begin position="251"/>
        <end position="268"/>
    </location>
</feature>
<feature type="compositionally biased region" description="Low complexity" evidence="1">
    <location>
        <begin position="227"/>
        <end position="250"/>
    </location>
</feature>
<dbReference type="Proteomes" id="UP001319180">
    <property type="component" value="Unassembled WGS sequence"/>
</dbReference>
<dbReference type="SUPFAM" id="SSF54106">
    <property type="entry name" value="LysM domain"/>
    <property type="match status" value="3"/>
</dbReference>
<dbReference type="CDD" id="cd00118">
    <property type="entry name" value="LysM"/>
    <property type="match status" value="3"/>
</dbReference>
<feature type="domain" description="LysM" evidence="2">
    <location>
        <begin position="98"/>
        <end position="141"/>
    </location>
</feature>
<reference evidence="3 4" key="1">
    <citation type="submission" date="2021-05" db="EMBL/GenBank/DDBJ databases">
        <title>A Polyphasic approach of four new species of the genus Ohtaekwangia: Ohtaekwangia histidinii sp. nov., Ohtaekwangia cretensis sp. nov., Ohtaekwangia indiensis sp. nov., Ohtaekwangia reichenbachii sp. nov. from diverse environment.</title>
        <authorList>
            <person name="Octaviana S."/>
        </authorList>
    </citation>
    <scope>NUCLEOTIDE SEQUENCE [LARGE SCALE GENOMIC DNA]</scope>
    <source>
        <strain evidence="3 4">PWU37</strain>
    </source>
</reference>
<dbReference type="PANTHER" id="PTHR33734">
    <property type="entry name" value="LYSM DOMAIN-CONTAINING GPI-ANCHORED PROTEIN 2"/>
    <property type="match status" value="1"/>
</dbReference>
<comment type="caution">
    <text evidence="3">The sequence shown here is derived from an EMBL/GenBank/DDBJ whole genome shotgun (WGS) entry which is preliminary data.</text>
</comment>
<dbReference type="Pfam" id="PF01476">
    <property type="entry name" value="LysM"/>
    <property type="match status" value="3"/>
</dbReference>
<protein>
    <submittedName>
        <fullName evidence="3">LysM peptidoglycan-binding domain-containing protein</fullName>
    </submittedName>
</protein>
<sequence>MINVLIYAGALFFQPQAYDSLGIETVNGKIFVVHRVEEKETLYGISKRYGTTVDAIVQYNPDAASGLGTGQILKVPYTKPVTNRATTNTSSAAGRGGFIHVVAARETMFSISKAYGITVDELKEWNNLTDNTISLGQELAIKRRNTTTGTTPSETTASVAPTAAASGKGVHTVEAKETLFSIATKHGISVQQLKDWNKLTGNEISIGQTLVVKQPAAHTAPSEEPRTTPAYTSTTPTTTNTNTTPATTTPVKHDPPAVTEAPREKAEPVKQQPAEQRPTTIRISESVKNSDEIMESGLAELIEGTEGNRKYLALHRTAPVGTILKIKNEMNNREVFVRVMGKLPDTAMTDKLIIKISKSAYDRLGAIDSRFRVEVTYYK</sequence>
<feature type="compositionally biased region" description="Polar residues" evidence="1">
    <location>
        <begin position="273"/>
        <end position="282"/>
    </location>
</feature>
<dbReference type="Gene3D" id="2.40.40.10">
    <property type="entry name" value="RlpA-like domain"/>
    <property type="match status" value="1"/>
</dbReference>
<dbReference type="InterPro" id="IPR036779">
    <property type="entry name" value="LysM_dom_sf"/>
</dbReference>
<evidence type="ECO:0000313" key="3">
    <source>
        <dbReference type="EMBL" id="MBT1690000.1"/>
    </source>
</evidence>
<keyword evidence="4" id="KW-1185">Reference proteome</keyword>
<evidence type="ECO:0000313" key="4">
    <source>
        <dbReference type="Proteomes" id="UP001319180"/>
    </source>
</evidence>
<dbReference type="SMART" id="SM00257">
    <property type="entry name" value="LysM"/>
    <property type="match status" value="3"/>
</dbReference>
<organism evidence="3 4">
    <name type="scientific">Dawidia soli</name>
    <dbReference type="NCBI Taxonomy" id="2782352"/>
    <lineage>
        <taxon>Bacteria</taxon>
        <taxon>Pseudomonadati</taxon>
        <taxon>Bacteroidota</taxon>
        <taxon>Cytophagia</taxon>
        <taxon>Cytophagales</taxon>
        <taxon>Chryseotaleaceae</taxon>
        <taxon>Dawidia</taxon>
    </lineage>
</organism>
<dbReference type="AlphaFoldDB" id="A0AAP2DFU5"/>
<dbReference type="InterPro" id="IPR036908">
    <property type="entry name" value="RlpA-like_sf"/>
</dbReference>
<dbReference type="EMBL" id="JAHESC010000052">
    <property type="protein sequence ID" value="MBT1690000.1"/>
    <property type="molecule type" value="Genomic_DNA"/>
</dbReference>
<accession>A0AAP2DFU5</accession>
<dbReference type="PANTHER" id="PTHR33734:SF22">
    <property type="entry name" value="MEMBRANE-BOUND LYTIC MUREIN TRANSGLYCOSYLASE D"/>
    <property type="match status" value="1"/>
</dbReference>
<evidence type="ECO:0000259" key="2">
    <source>
        <dbReference type="PROSITE" id="PS51782"/>
    </source>
</evidence>
<dbReference type="Gene3D" id="3.10.350.10">
    <property type="entry name" value="LysM domain"/>
    <property type="match status" value="3"/>
</dbReference>
<dbReference type="GO" id="GO:0008932">
    <property type="term" value="F:lytic endotransglycosylase activity"/>
    <property type="evidence" value="ECO:0007669"/>
    <property type="project" value="TreeGrafter"/>
</dbReference>
<feature type="domain" description="LysM" evidence="2">
    <location>
        <begin position="169"/>
        <end position="212"/>
    </location>
</feature>
<evidence type="ECO:0000256" key="1">
    <source>
        <dbReference type="SAM" id="MobiDB-lite"/>
    </source>
</evidence>
<dbReference type="InterPro" id="IPR018392">
    <property type="entry name" value="LysM"/>
</dbReference>
<feature type="domain" description="LysM" evidence="2">
    <location>
        <begin position="32"/>
        <end position="75"/>
    </location>
</feature>
<dbReference type="PROSITE" id="PS51782">
    <property type="entry name" value="LYSM"/>
    <property type="match status" value="3"/>
</dbReference>
<feature type="region of interest" description="Disordered" evidence="1">
    <location>
        <begin position="215"/>
        <end position="282"/>
    </location>
</feature>